<sequence>MTRRATFADSADLIRVRQLQQWIFMASVLLRNATRLARYLKSNRITAKTSNERYVMTSRARLEKVLEELQRNPYYDKYAQKIAKLQQTSPEEFLQRVEQQEKKIHEKQVRHVIAKPSKSATFSFLKNMRSSWSQTIKRHYVKDSSQNKYITTPIFYVNAGPHIGHLYSAVLADAIVRYNNMLGHQTFFTTGTDEHGNKIKAAAATANLPNLEYCTRISQQFREMCDRFEVDYSRFIRTTEKQHCDAVYHFWKRLEERGHIYLGKYSGWYCVSDEAFLCDTELMEQRDSTGKVIKVSAESGNIVEWTEEENYKFRLSAFQNDLKYWLKDENTVRPALYHKTLSQWINEGTCLQDLSITRIRNKVPWAIPSPCNESHSIYVWLDALINYLTVLGYPNESYKELWPPTIQIIGKDILKFHGIYWPAFLIAAGLEPPKTLLCHAHWTVDHKKMSKSKGNVISPFEAANDYSEEGLRYFILREAVPQNDANYSSTKIVNILNSELADTLGNLVNRCVGKAVNPSKEFPNPARYWNILQSQVADETRESLKSVGRKARESYEEYNLHHVVDAVMNMLHCANKMVAYHEPWQLRKQVDNADSIEELKAVISLALESSRIGALILYPIIPRLSSNLLDFLNIPKENRTWANTAPEFFNNNNLIERHIEHNNLLLFKKIRSQ</sequence>
<evidence type="ECO:0000313" key="12">
    <source>
        <dbReference type="EnsemblMetazoa" id="XP_012061983.1"/>
    </source>
</evidence>
<evidence type="ECO:0000256" key="3">
    <source>
        <dbReference type="ARBA" id="ARBA00022741"/>
    </source>
</evidence>
<dbReference type="AlphaFoldDB" id="A0A158NWS5"/>
<dbReference type="InParanoid" id="A0A158NWS5"/>
<dbReference type="OrthoDB" id="24670at2759"/>
<dbReference type="InterPro" id="IPR033911">
    <property type="entry name" value="MetRS_core"/>
</dbReference>
<evidence type="ECO:0000259" key="11">
    <source>
        <dbReference type="Pfam" id="PF09334"/>
    </source>
</evidence>
<dbReference type="NCBIfam" id="TIGR00398">
    <property type="entry name" value="metG"/>
    <property type="match status" value="1"/>
</dbReference>
<evidence type="ECO:0000256" key="9">
    <source>
        <dbReference type="ARBA" id="ARBA00047364"/>
    </source>
</evidence>
<dbReference type="FunFam" id="2.170.220.10:FF:000001">
    <property type="entry name" value="methionine--tRNA ligase, mitochondrial"/>
    <property type="match status" value="1"/>
</dbReference>
<keyword evidence="6 10" id="KW-0030">Aminoacyl-tRNA synthetase</keyword>
<organism evidence="12 13">
    <name type="scientific">Atta cephalotes</name>
    <name type="common">Leafcutter ant</name>
    <dbReference type="NCBI Taxonomy" id="12957"/>
    <lineage>
        <taxon>Eukaryota</taxon>
        <taxon>Metazoa</taxon>
        <taxon>Ecdysozoa</taxon>
        <taxon>Arthropoda</taxon>
        <taxon>Hexapoda</taxon>
        <taxon>Insecta</taxon>
        <taxon>Pterygota</taxon>
        <taxon>Neoptera</taxon>
        <taxon>Endopterygota</taxon>
        <taxon>Hymenoptera</taxon>
        <taxon>Apocrita</taxon>
        <taxon>Aculeata</taxon>
        <taxon>Formicoidea</taxon>
        <taxon>Formicidae</taxon>
        <taxon>Myrmicinae</taxon>
        <taxon>Atta</taxon>
    </lineage>
</organism>
<dbReference type="EC" id="6.1.1.10" evidence="1"/>
<dbReference type="STRING" id="12957.A0A158NWS5"/>
<dbReference type="KEGG" id="acep:105625216"/>
<dbReference type="SUPFAM" id="SSF52374">
    <property type="entry name" value="Nucleotidylyl transferase"/>
    <property type="match status" value="1"/>
</dbReference>
<dbReference type="eggNOG" id="KOG0436">
    <property type="taxonomic scope" value="Eukaryota"/>
</dbReference>
<dbReference type="Gene3D" id="3.40.50.620">
    <property type="entry name" value="HUPs"/>
    <property type="match status" value="1"/>
</dbReference>
<dbReference type="PANTHER" id="PTHR43326">
    <property type="entry name" value="METHIONYL-TRNA SYNTHETASE"/>
    <property type="match status" value="1"/>
</dbReference>
<evidence type="ECO:0000256" key="2">
    <source>
        <dbReference type="ARBA" id="ARBA00022598"/>
    </source>
</evidence>
<comment type="catalytic activity">
    <reaction evidence="9">
        <text>tRNA(Met) + L-methionine + ATP = L-methionyl-tRNA(Met) + AMP + diphosphate</text>
        <dbReference type="Rhea" id="RHEA:13481"/>
        <dbReference type="Rhea" id="RHEA-COMP:9667"/>
        <dbReference type="Rhea" id="RHEA-COMP:9698"/>
        <dbReference type="ChEBI" id="CHEBI:30616"/>
        <dbReference type="ChEBI" id="CHEBI:33019"/>
        <dbReference type="ChEBI" id="CHEBI:57844"/>
        <dbReference type="ChEBI" id="CHEBI:78442"/>
        <dbReference type="ChEBI" id="CHEBI:78530"/>
        <dbReference type="ChEBI" id="CHEBI:456215"/>
        <dbReference type="EC" id="6.1.1.10"/>
    </reaction>
</comment>
<keyword evidence="4 10" id="KW-0067">ATP-binding</keyword>
<feature type="domain" description="Methionyl/Leucyl tRNA synthetase" evidence="11">
    <location>
        <begin position="149"/>
        <end position="511"/>
    </location>
</feature>
<keyword evidence="13" id="KW-1185">Reference proteome</keyword>
<evidence type="ECO:0000256" key="8">
    <source>
        <dbReference type="ARBA" id="ARBA00030331"/>
    </source>
</evidence>
<dbReference type="CDD" id="cd00814">
    <property type="entry name" value="MetRS_core"/>
    <property type="match status" value="1"/>
</dbReference>
<dbReference type="Gene3D" id="2.170.220.10">
    <property type="match status" value="1"/>
</dbReference>
<dbReference type="Pfam" id="PF09334">
    <property type="entry name" value="tRNA-synt_1g"/>
    <property type="match status" value="1"/>
</dbReference>
<dbReference type="PANTHER" id="PTHR43326:SF1">
    <property type="entry name" value="METHIONINE--TRNA LIGASE, MITOCHONDRIAL"/>
    <property type="match status" value="1"/>
</dbReference>
<dbReference type="Proteomes" id="UP000005205">
    <property type="component" value="Unassembled WGS sequence"/>
</dbReference>
<proteinExistence type="inferred from homology"/>
<evidence type="ECO:0000256" key="7">
    <source>
        <dbReference type="ARBA" id="ARBA00026124"/>
    </source>
</evidence>
<dbReference type="InterPro" id="IPR023457">
    <property type="entry name" value="Met-tRNA_synth_2"/>
</dbReference>
<dbReference type="FunCoup" id="A0A158NWS5">
    <property type="interactions" value="1285"/>
</dbReference>
<dbReference type="GO" id="GO:0005524">
    <property type="term" value="F:ATP binding"/>
    <property type="evidence" value="ECO:0007669"/>
    <property type="project" value="UniProtKB-KW"/>
</dbReference>
<dbReference type="EnsemblMetazoa" id="XM_012206593.1">
    <property type="protein sequence ID" value="XP_012061983.1"/>
    <property type="gene ID" value="LOC105625216"/>
</dbReference>
<dbReference type="InterPro" id="IPR009080">
    <property type="entry name" value="tRNAsynth_Ia_anticodon-bd"/>
</dbReference>
<accession>A0A158NWS5</accession>
<keyword evidence="3 10" id="KW-0547">Nucleotide-binding</keyword>
<evidence type="ECO:0000256" key="1">
    <source>
        <dbReference type="ARBA" id="ARBA00012838"/>
    </source>
</evidence>
<dbReference type="Gene3D" id="1.10.730.10">
    <property type="entry name" value="Isoleucyl-tRNA Synthetase, Domain 1"/>
    <property type="match status" value="1"/>
</dbReference>
<dbReference type="PRINTS" id="PR01041">
    <property type="entry name" value="TRNASYNTHMET"/>
</dbReference>
<reference evidence="13" key="1">
    <citation type="journal article" date="2011" name="PLoS Genet.">
        <title>The genome sequence of the leaf-cutter ant Atta cephalotes reveals insights into its obligate symbiotic lifestyle.</title>
        <authorList>
            <person name="Suen G."/>
            <person name="Teiling C."/>
            <person name="Li L."/>
            <person name="Holt C."/>
            <person name="Abouheif E."/>
            <person name="Bornberg-Bauer E."/>
            <person name="Bouffard P."/>
            <person name="Caldera E.J."/>
            <person name="Cash E."/>
            <person name="Cavanaugh A."/>
            <person name="Denas O."/>
            <person name="Elhaik E."/>
            <person name="Fave M.J."/>
            <person name="Gadau J."/>
            <person name="Gibson J.D."/>
            <person name="Graur D."/>
            <person name="Grubbs K.J."/>
            <person name="Hagen D.E."/>
            <person name="Harkins T.T."/>
            <person name="Helmkampf M."/>
            <person name="Hu H."/>
            <person name="Johnson B.R."/>
            <person name="Kim J."/>
            <person name="Marsh S.E."/>
            <person name="Moeller J.A."/>
            <person name="Munoz-Torres M.C."/>
            <person name="Murphy M.C."/>
            <person name="Naughton M.C."/>
            <person name="Nigam S."/>
            <person name="Overson R."/>
            <person name="Rajakumar R."/>
            <person name="Reese J.T."/>
            <person name="Scott J.J."/>
            <person name="Smith C.R."/>
            <person name="Tao S."/>
            <person name="Tsutsui N.D."/>
            <person name="Viljakainen L."/>
            <person name="Wissler L."/>
            <person name="Yandell M.D."/>
            <person name="Zimmer F."/>
            <person name="Taylor J."/>
            <person name="Slater S.C."/>
            <person name="Clifton S.W."/>
            <person name="Warren W.C."/>
            <person name="Elsik C.G."/>
            <person name="Smith C.D."/>
            <person name="Weinstock G.M."/>
            <person name="Gerardo N.M."/>
            <person name="Currie C.R."/>
        </authorList>
    </citation>
    <scope>NUCLEOTIDE SEQUENCE [LARGE SCALE GENOMIC DNA]</scope>
</reference>
<evidence type="ECO:0000256" key="5">
    <source>
        <dbReference type="ARBA" id="ARBA00022917"/>
    </source>
</evidence>
<protein>
    <recommendedName>
        <fullName evidence="7">Methionine--tRNA ligase, mitochondrial</fullName>
        <ecNumber evidence="1">6.1.1.10</ecNumber>
    </recommendedName>
    <alternativeName>
        <fullName evidence="8">Mitochondrial methionyl-tRNA synthetase</fullName>
    </alternativeName>
</protein>
<dbReference type="InterPro" id="IPR015413">
    <property type="entry name" value="Methionyl/Leucyl_tRNA_Synth"/>
</dbReference>
<gene>
    <name evidence="12" type="primary">105625216</name>
</gene>
<dbReference type="GO" id="GO:0005739">
    <property type="term" value="C:mitochondrion"/>
    <property type="evidence" value="ECO:0007669"/>
    <property type="project" value="UniProtKB-ARBA"/>
</dbReference>
<evidence type="ECO:0000256" key="6">
    <source>
        <dbReference type="ARBA" id="ARBA00023146"/>
    </source>
</evidence>
<keyword evidence="2 10" id="KW-0436">Ligase</keyword>
<keyword evidence="5 10" id="KW-0648">Protein biosynthesis</keyword>
<comment type="similarity">
    <text evidence="10">Belongs to the class-I aminoacyl-tRNA synthetase family.</text>
</comment>
<dbReference type="SUPFAM" id="SSF47323">
    <property type="entry name" value="Anticodon-binding domain of a subclass of class I aminoacyl-tRNA synthetases"/>
    <property type="match status" value="1"/>
</dbReference>
<evidence type="ECO:0000256" key="4">
    <source>
        <dbReference type="ARBA" id="ARBA00022840"/>
    </source>
</evidence>
<name>A0A158NWS5_ATTCE</name>
<dbReference type="EMBL" id="ADTU01000451">
    <property type="status" value="NOT_ANNOTATED_CDS"/>
    <property type="molecule type" value="Genomic_DNA"/>
</dbReference>
<dbReference type="InterPro" id="IPR014729">
    <property type="entry name" value="Rossmann-like_a/b/a_fold"/>
</dbReference>
<dbReference type="GO" id="GO:0004825">
    <property type="term" value="F:methionine-tRNA ligase activity"/>
    <property type="evidence" value="ECO:0007669"/>
    <property type="project" value="UniProtKB-EC"/>
</dbReference>
<evidence type="ECO:0000313" key="13">
    <source>
        <dbReference type="Proteomes" id="UP000005205"/>
    </source>
</evidence>
<dbReference type="GO" id="GO:0006431">
    <property type="term" value="P:methionyl-tRNA aminoacylation"/>
    <property type="evidence" value="ECO:0007669"/>
    <property type="project" value="InterPro"/>
</dbReference>
<evidence type="ECO:0000256" key="10">
    <source>
        <dbReference type="RuleBase" id="RU363039"/>
    </source>
</evidence>
<dbReference type="InterPro" id="IPR014758">
    <property type="entry name" value="Met-tRNA_synth"/>
</dbReference>
<reference evidence="12" key="2">
    <citation type="submission" date="2016-04" db="UniProtKB">
        <authorList>
            <consortium name="EnsemblMetazoa"/>
        </authorList>
    </citation>
    <scope>IDENTIFICATION</scope>
</reference>